<dbReference type="EMBL" id="JAAAHW010002153">
    <property type="protein sequence ID" value="KAF9992555.1"/>
    <property type="molecule type" value="Genomic_DNA"/>
</dbReference>
<protein>
    <submittedName>
        <fullName evidence="1">Uncharacterized protein</fullName>
    </submittedName>
</protein>
<dbReference type="OrthoDB" id="2362363at2759"/>
<evidence type="ECO:0000313" key="1">
    <source>
        <dbReference type="EMBL" id="KAF9992555.1"/>
    </source>
</evidence>
<organism evidence="1 2">
    <name type="scientific">Modicella reniformis</name>
    <dbReference type="NCBI Taxonomy" id="1440133"/>
    <lineage>
        <taxon>Eukaryota</taxon>
        <taxon>Fungi</taxon>
        <taxon>Fungi incertae sedis</taxon>
        <taxon>Mucoromycota</taxon>
        <taxon>Mortierellomycotina</taxon>
        <taxon>Mortierellomycetes</taxon>
        <taxon>Mortierellales</taxon>
        <taxon>Mortierellaceae</taxon>
        <taxon>Modicella</taxon>
    </lineage>
</organism>
<proteinExistence type="predicted"/>
<reference evidence="1" key="1">
    <citation type="journal article" date="2020" name="Fungal Divers.">
        <title>Resolving the Mortierellaceae phylogeny through synthesis of multi-gene phylogenetics and phylogenomics.</title>
        <authorList>
            <person name="Vandepol N."/>
            <person name="Liber J."/>
            <person name="Desiro A."/>
            <person name="Na H."/>
            <person name="Kennedy M."/>
            <person name="Barry K."/>
            <person name="Grigoriev I.V."/>
            <person name="Miller A.N."/>
            <person name="O'Donnell K."/>
            <person name="Stajich J.E."/>
            <person name="Bonito G."/>
        </authorList>
    </citation>
    <scope>NUCLEOTIDE SEQUENCE</scope>
    <source>
        <strain evidence="1">MES-2147</strain>
    </source>
</reference>
<dbReference type="Proteomes" id="UP000749646">
    <property type="component" value="Unassembled WGS sequence"/>
</dbReference>
<name>A0A9P6MD26_9FUNG</name>
<feature type="non-terminal residue" evidence="1">
    <location>
        <position position="1"/>
    </location>
</feature>
<evidence type="ECO:0000313" key="2">
    <source>
        <dbReference type="Proteomes" id="UP000749646"/>
    </source>
</evidence>
<accession>A0A9P6MD26</accession>
<sequence>ITGPRRRYDSRKINWDRFKLYRYGKALLESGYQLVPLMEIIYDKGAYMRLKVQ</sequence>
<dbReference type="AlphaFoldDB" id="A0A9P6MD26"/>
<gene>
    <name evidence="1" type="ORF">BGZ65_012102</name>
</gene>
<keyword evidence="2" id="KW-1185">Reference proteome</keyword>
<comment type="caution">
    <text evidence="1">The sequence shown here is derived from an EMBL/GenBank/DDBJ whole genome shotgun (WGS) entry which is preliminary data.</text>
</comment>